<organism evidence="1 2">
    <name type="scientific">Cohnella kolymensis</name>
    <dbReference type="NCBI Taxonomy" id="1590652"/>
    <lineage>
        <taxon>Bacteria</taxon>
        <taxon>Bacillati</taxon>
        <taxon>Bacillota</taxon>
        <taxon>Bacilli</taxon>
        <taxon>Bacillales</taxon>
        <taxon>Paenibacillaceae</taxon>
        <taxon>Cohnella</taxon>
    </lineage>
</organism>
<dbReference type="Proteomes" id="UP000054526">
    <property type="component" value="Unassembled WGS sequence"/>
</dbReference>
<evidence type="ECO:0008006" key="3">
    <source>
        <dbReference type="Google" id="ProtNLM"/>
    </source>
</evidence>
<dbReference type="RefSeq" id="WP_041058523.1">
    <property type="nucleotide sequence ID" value="NZ_JXAL01000001.1"/>
</dbReference>
<protein>
    <recommendedName>
        <fullName evidence="3">CRISPR type III-B/RAMP module-associated protein Cmr5</fullName>
    </recommendedName>
</protein>
<evidence type="ECO:0000313" key="2">
    <source>
        <dbReference type="Proteomes" id="UP000054526"/>
    </source>
</evidence>
<keyword evidence="2" id="KW-1185">Reference proteome</keyword>
<proteinExistence type="predicted"/>
<accession>A0ABR5A9M6</accession>
<sequence>MFERDYDLKGKHASYVKYLVNNAKVFKRYIDVYMVGSVMGILHGRKATKDSSVSDEASIFAGAFNTERLKCEFLYRLIMLLDETPGLTEEQRVDRAFRVDDSMPDALKENMDLFHSYVFGGIEVLYEKYEDCTTTDDI</sequence>
<gene>
    <name evidence="1" type="ORF">SD71_01060</name>
</gene>
<dbReference type="EMBL" id="JXAL01000001">
    <property type="protein sequence ID" value="KIL37315.1"/>
    <property type="molecule type" value="Genomic_DNA"/>
</dbReference>
<comment type="caution">
    <text evidence="1">The sequence shown here is derived from an EMBL/GenBank/DDBJ whole genome shotgun (WGS) entry which is preliminary data.</text>
</comment>
<reference evidence="1 2" key="1">
    <citation type="submission" date="2014-12" db="EMBL/GenBank/DDBJ databases">
        <title>Draft genome sequence of Cohnella kolymensis strain B-2846.</title>
        <authorList>
            <person name="Karlyshev A.V."/>
            <person name="Kudryashova E.B."/>
        </authorList>
    </citation>
    <scope>NUCLEOTIDE SEQUENCE [LARGE SCALE GENOMIC DNA]</scope>
    <source>
        <strain evidence="1 2">VKM B-2846</strain>
    </source>
</reference>
<evidence type="ECO:0000313" key="1">
    <source>
        <dbReference type="EMBL" id="KIL37315.1"/>
    </source>
</evidence>
<name>A0ABR5A9M6_9BACL</name>